<gene>
    <name evidence="7 9" type="primary">recO</name>
    <name evidence="9" type="ORF">D3272_16600</name>
</gene>
<dbReference type="InterPro" id="IPR042242">
    <property type="entry name" value="RecO_C"/>
</dbReference>
<dbReference type="NCBIfam" id="TIGR00613">
    <property type="entry name" value="reco"/>
    <property type="match status" value="1"/>
</dbReference>
<evidence type="ECO:0000256" key="2">
    <source>
        <dbReference type="ARBA" id="ARBA00021310"/>
    </source>
</evidence>
<proteinExistence type="inferred from homology"/>
<dbReference type="PANTHER" id="PTHR33991:SF1">
    <property type="entry name" value="DNA REPAIR PROTEIN RECO"/>
    <property type="match status" value="1"/>
</dbReference>
<name>A0A4Q2RAM0_9HYPH</name>
<reference evidence="9 10" key="1">
    <citation type="submission" date="2018-09" db="EMBL/GenBank/DDBJ databases">
        <authorList>
            <person name="Grouzdev D.S."/>
            <person name="Krutkina M.S."/>
        </authorList>
    </citation>
    <scope>NUCLEOTIDE SEQUENCE [LARGE SCALE GENOMIC DNA]</scope>
    <source>
        <strain evidence="9 10">RmlP001</strain>
    </source>
</reference>
<dbReference type="AlphaFoldDB" id="A0A4Q2RAM0"/>
<dbReference type="InterPro" id="IPR012340">
    <property type="entry name" value="NA-bd_OB-fold"/>
</dbReference>
<dbReference type="GO" id="GO:0006310">
    <property type="term" value="P:DNA recombination"/>
    <property type="evidence" value="ECO:0007669"/>
    <property type="project" value="UniProtKB-UniRule"/>
</dbReference>
<dbReference type="Pfam" id="PF02565">
    <property type="entry name" value="RecO_C"/>
    <property type="match status" value="1"/>
</dbReference>
<dbReference type="Pfam" id="PF11967">
    <property type="entry name" value="RecO_N"/>
    <property type="match status" value="1"/>
</dbReference>
<evidence type="ECO:0000256" key="5">
    <source>
        <dbReference type="ARBA" id="ARBA00023204"/>
    </source>
</evidence>
<dbReference type="RefSeq" id="WP_129220456.1">
    <property type="nucleotide sequence ID" value="NZ_QYBC01000014.1"/>
</dbReference>
<feature type="domain" description="DNA replication/recombination mediator RecO N-terminal" evidence="8">
    <location>
        <begin position="1"/>
        <end position="67"/>
    </location>
</feature>
<dbReference type="GO" id="GO:0006302">
    <property type="term" value="P:double-strand break repair"/>
    <property type="evidence" value="ECO:0007669"/>
    <property type="project" value="TreeGrafter"/>
</dbReference>
<dbReference type="PANTHER" id="PTHR33991">
    <property type="entry name" value="DNA REPAIR PROTEIN RECO"/>
    <property type="match status" value="1"/>
</dbReference>
<comment type="function">
    <text evidence="7">Involved in DNA repair and RecF pathway recombination.</text>
</comment>
<keyword evidence="5 7" id="KW-0234">DNA repair</keyword>
<dbReference type="Gene3D" id="2.40.50.140">
    <property type="entry name" value="Nucleic acid-binding proteins"/>
    <property type="match status" value="1"/>
</dbReference>
<keyword evidence="4 7" id="KW-0233">DNA recombination</keyword>
<reference evidence="9 10" key="2">
    <citation type="submission" date="2019-02" db="EMBL/GenBank/DDBJ databases">
        <title>'Lichenibacterium ramalinii' gen. nov. sp. nov., 'Lichenibacterium minor' gen. nov. sp. nov.</title>
        <authorList>
            <person name="Pankratov T."/>
        </authorList>
    </citation>
    <scope>NUCLEOTIDE SEQUENCE [LARGE SCALE GENOMIC DNA]</scope>
    <source>
        <strain evidence="9 10">RmlP001</strain>
    </source>
</reference>
<keyword evidence="10" id="KW-1185">Reference proteome</keyword>
<evidence type="ECO:0000313" key="10">
    <source>
        <dbReference type="Proteomes" id="UP000289411"/>
    </source>
</evidence>
<organism evidence="9 10">
    <name type="scientific">Lichenibacterium ramalinae</name>
    <dbReference type="NCBI Taxonomy" id="2316527"/>
    <lineage>
        <taxon>Bacteria</taxon>
        <taxon>Pseudomonadati</taxon>
        <taxon>Pseudomonadota</taxon>
        <taxon>Alphaproteobacteria</taxon>
        <taxon>Hyphomicrobiales</taxon>
        <taxon>Lichenihabitantaceae</taxon>
        <taxon>Lichenibacterium</taxon>
    </lineage>
</organism>
<evidence type="ECO:0000259" key="8">
    <source>
        <dbReference type="Pfam" id="PF11967"/>
    </source>
</evidence>
<evidence type="ECO:0000256" key="7">
    <source>
        <dbReference type="HAMAP-Rule" id="MF_00201"/>
    </source>
</evidence>
<dbReference type="HAMAP" id="MF_00201">
    <property type="entry name" value="RecO"/>
    <property type="match status" value="1"/>
</dbReference>
<protein>
    <recommendedName>
        <fullName evidence="2 7">DNA repair protein RecO</fullName>
    </recommendedName>
    <alternativeName>
        <fullName evidence="6 7">Recombination protein O</fullName>
    </alternativeName>
</protein>
<evidence type="ECO:0000256" key="4">
    <source>
        <dbReference type="ARBA" id="ARBA00023172"/>
    </source>
</evidence>
<dbReference type="SUPFAM" id="SSF50249">
    <property type="entry name" value="Nucleic acid-binding proteins"/>
    <property type="match status" value="1"/>
</dbReference>
<evidence type="ECO:0000256" key="6">
    <source>
        <dbReference type="ARBA" id="ARBA00033409"/>
    </source>
</evidence>
<dbReference type="GO" id="GO:0043590">
    <property type="term" value="C:bacterial nucleoid"/>
    <property type="evidence" value="ECO:0007669"/>
    <property type="project" value="TreeGrafter"/>
</dbReference>
<dbReference type="InterPro" id="IPR003717">
    <property type="entry name" value="RecO"/>
</dbReference>
<dbReference type="InterPro" id="IPR037278">
    <property type="entry name" value="ARFGAP/RecO"/>
</dbReference>
<dbReference type="InterPro" id="IPR022572">
    <property type="entry name" value="DNA_rep/recomb_RecO_N"/>
</dbReference>
<dbReference type="Proteomes" id="UP000289411">
    <property type="component" value="Unassembled WGS sequence"/>
</dbReference>
<dbReference type="SUPFAM" id="SSF57863">
    <property type="entry name" value="ArfGap/RecO-like zinc finger"/>
    <property type="match status" value="1"/>
</dbReference>
<dbReference type="EMBL" id="QYBC01000014">
    <property type="protein sequence ID" value="RYB03384.1"/>
    <property type="molecule type" value="Genomic_DNA"/>
</dbReference>
<dbReference type="OrthoDB" id="9804792at2"/>
<sequence>MEWQDRGVVLGGRAYGETSVIVELLTAEHGRHLGLVQGGRSRRLRPVLQPGNAVAATWRARIDHHMGAFLIEGLALRAARIMDSAAALHAVNHLCGLARLLPEREPQPVLHAMLDAMMEGVEEREALPLQMLQFELAFLAALGFGLDLASCAATGASEDLHFVSPKTGRAVSLGAAGIYADRLLTLPRFLRPGGGAAPVPPEDLAAAFRLTDHFLSRDVFGPRHIAPTPSRRAYLATLGAGPGAA</sequence>
<accession>A0A4Q2RAM0</accession>
<evidence type="ECO:0000313" key="9">
    <source>
        <dbReference type="EMBL" id="RYB03384.1"/>
    </source>
</evidence>
<dbReference type="Gene3D" id="1.20.1440.120">
    <property type="entry name" value="Recombination protein O, C-terminal domain"/>
    <property type="match status" value="1"/>
</dbReference>
<comment type="caution">
    <text evidence="9">The sequence shown here is derived from an EMBL/GenBank/DDBJ whole genome shotgun (WGS) entry which is preliminary data.</text>
</comment>
<keyword evidence="3 7" id="KW-0227">DNA damage</keyword>
<evidence type="ECO:0000256" key="3">
    <source>
        <dbReference type="ARBA" id="ARBA00022763"/>
    </source>
</evidence>
<evidence type="ECO:0000256" key="1">
    <source>
        <dbReference type="ARBA" id="ARBA00007452"/>
    </source>
</evidence>
<comment type="similarity">
    <text evidence="1 7">Belongs to the RecO family.</text>
</comment>